<feature type="region of interest" description="Disordered" evidence="10">
    <location>
        <begin position="145"/>
        <end position="165"/>
    </location>
</feature>
<dbReference type="InterPro" id="IPR012902">
    <property type="entry name" value="N_methyl_site"/>
</dbReference>
<dbReference type="InterPro" id="IPR000983">
    <property type="entry name" value="Bac_GSPG_pilin"/>
</dbReference>
<dbReference type="AlphaFoldDB" id="Q9PD60"/>
<feature type="signal peptide" evidence="12">
    <location>
        <begin position="1"/>
        <end position="20"/>
    </location>
</feature>
<evidence type="ECO:0000256" key="12">
    <source>
        <dbReference type="SAM" id="SignalP"/>
    </source>
</evidence>
<evidence type="ECO:0000256" key="7">
    <source>
        <dbReference type="ARBA" id="ARBA00022692"/>
    </source>
</evidence>
<feature type="transmembrane region" description="Helical" evidence="11">
    <location>
        <begin position="45"/>
        <end position="64"/>
    </location>
</feature>
<comment type="subcellular location">
    <subcellularLocation>
        <location evidence="1">Cell inner membrane</location>
        <topology evidence="1">Single-pass membrane protein</topology>
    </subcellularLocation>
</comment>
<proteinExistence type="inferred from homology"/>
<keyword evidence="4" id="KW-1003">Cell membrane</keyword>
<keyword evidence="5" id="KW-0488">Methylation</keyword>
<dbReference type="NCBIfam" id="TIGR02532">
    <property type="entry name" value="IV_pilin_GFxxxE"/>
    <property type="match status" value="1"/>
</dbReference>
<dbReference type="KEGG" id="xfa:XF_1519"/>
<keyword evidence="8 11" id="KW-1133">Transmembrane helix</keyword>
<dbReference type="InterPro" id="IPR010054">
    <property type="entry name" value="Type2_sec_GspG"/>
</dbReference>
<feature type="domain" description="Type II secretion system protein GspG C-terminal" evidence="13">
    <location>
        <begin position="62"/>
        <end position="163"/>
    </location>
</feature>
<dbReference type="Gene3D" id="3.30.700.10">
    <property type="entry name" value="Glycoprotein, Type 4 Pilin"/>
    <property type="match status" value="1"/>
</dbReference>
<feature type="chain" id="PRO_5004330945" description="Type II secretion system core protein G" evidence="12">
    <location>
        <begin position="21"/>
        <end position="165"/>
    </location>
</feature>
<evidence type="ECO:0000313" key="14">
    <source>
        <dbReference type="EMBL" id="AAF84328.1"/>
    </source>
</evidence>
<evidence type="ECO:0000259" key="13">
    <source>
        <dbReference type="Pfam" id="PF08334"/>
    </source>
</evidence>
<evidence type="ECO:0000313" key="15">
    <source>
        <dbReference type="Proteomes" id="UP000000812"/>
    </source>
</evidence>
<dbReference type="STRING" id="160492.XF_1519"/>
<keyword evidence="7 11" id="KW-0812">Transmembrane</keyword>
<dbReference type="GO" id="GO:0005886">
    <property type="term" value="C:plasma membrane"/>
    <property type="evidence" value="ECO:0007669"/>
    <property type="project" value="UniProtKB-SubCell"/>
</dbReference>
<dbReference type="Pfam" id="PF08334">
    <property type="entry name" value="T2SSG"/>
    <property type="match status" value="1"/>
</dbReference>
<sequence length="165" mass="17543">MNMGALCICFSLLLSRPEAAAMVNRRSITCSPAQMRQAGMSLLEIIIVIVLIGGVIAFVGSRVLGGADRGKANLVKSQIQTLAGKIENYQLDTGKLPGTLNDLVNPPGGVSNWLGPYAKAAELNDPWGHPIQYRVPGEGRPFDLMSLGKDGKPGGSSYDADIKYE</sequence>
<protein>
    <recommendedName>
        <fullName evidence="3">Type II secretion system core protein G</fullName>
    </recommendedName>
</protein>
<organism evidence="14 15">
    <name type="scientific">Xylella fastidiosa (strain 9a5c)</name>
    <dbReference type="NCBI Taxonomy" id="160492"/>
    <lineage>
        <taxon>Bacteria</taxon>
        <taxon>Pseudomonadati</taxon>
        <taxon>Pseudomonadota</taxon>
        <taxon>Gammaproteobacteria</taxon>
        <taxon>Lysobacterales</taxon>
        <taxon>Lysobacteraceae</taxon>
        <taxon>Xylella</taxon>
    </lineage>
</organism>
<dbReference type="InterPro" id="IPR045584">
    <property type="entry name" value="Pilin-like"/>
</dbReference>
<evidence type="ECO:0000256" key="10">
    <source>
        <dbReference type="SAM" id="MobiDB-lite"/>
    </source>
</evidence>
<keyword evidence="9 11" id="KW-0472">Membrane</keyword>
<gene>
    <name evidence="14" type="ordered locus">XF_1519</name>
</gene>
<dbReference type="PIR" id="B82670">
    <property type="entry name" value="B82670"/>
</dbReference>
<keyword evidence="12" id="KW-0732">Signal</keyword>
<evidence type="ECO:0000256" key="1">
    <source>
        <dbReference type="ARBA" id="ARBA00004377"/>
    </source>
</evidence>
<evidence type="ECO:0000256" key="6">
    <source>
        <dbReference type="ARBA" id="ARBA00022519"/>
    </source>
</evidence>
<dbReference type="eggNOG" id="COG2165">
    <property type="taxonomic scope" value="Bacteria"/>
</dbReference>
<evidence type="ECO:0000256" key="2">
    <source>
        <dbReference type="ARBA" id="ARBA00009984"/>
    </source>
</evidence>
<dbReference type="EMBL" id="AE003849">
    <property type="protein sequence ID" value="AAF84328.1"/>
    <property type="molecule type" value="Genomic_DNA"/>
</dbReference>
<dbReference type="InterPro" id="IPR013545">
    <property type="entry name" value="T2SS_protein-GspG_C"/>
</dbReference>
<evidence type="ECO:0000256" key="8">
    <source>
        <dbReference type="ARBA" id="ARBA00022989"/>
    </source>
</evidence>
<dbReference type="NCBIfam" id="TIGR01710">
    <property type="entry name" value="typeII_sec_gspG"/>
    <property type="match status" value="1"/>
</dbReference>
<evidence type="ECO:0000256" key="11">
    <source>
        <dbReference type="SAM" id="Phobius"/>
    </source>
</evidence>
<evidence type="ECO:0000256" key="5">
    <source>
        <dbReference type="ARBA" id="ARBA00022481"/>
    </source>
</evidence>
<dbReference type="SUPFAM" id="SSF54523">
    <property type="entry name" value="Pili subunits"/>
    <property type="match status" value="1"/>
</dbReference>
<evidence type="ECO:0000256" key="9">
    <source>
        <dbReference type="ARBA" id="ARBA00023136"/>
    </source>
</evidence>
<accession>Q9PD60</accession>
<evidence type="ECO:0000256" key="3">
    <source>
        <dbReference type="ARBA" id="ARBA00020042"/>
    </source>
</evidence>
<dbReference type="GO" id="GO:0015628">
    <property type="term" value="P:protein secretion by the type II secretion system"/>
    <property type="evidence" value="ECO:0007669"/>
    <property type="project" value="InterPro"/>
</dbReference>
<reference evidence="14 15" key="1">
    <citation type="journal article" date="2000" name="Nature">
        <title>The genome sequence of the plant pathogen Xylella fastidiosa.</title>
        <authorList>
            <person name="Simpson A.J."/>
            <person name="Reinach F.C."/>
            <person name="Arruda P."/>
            <person name="Abreu F.A."/>
            <person name="Acencio M."/>
            <person name="Alvarenga R."/>
            <person name="Alves L.M."/>
            <person name="Araya J.E."/>
            <person name="Baia G.S."/>
            <person name="Baptista C.S."/>
            <person name="Barros M.H."/>
            <person name="Bonaccorsi E.D."/>
            <person name="Bordin S."/>
            <person name="Bove J.M."/>
            <person name="Briones M.R."/>
            <person name="Bueno M.R."/>
            <person name="Camargo A.A."/>
            <person name="Camargo L.E."/>
            <person name="Carraro D.M."/>
            <person name="Carrer H."/>
            <person name="Colauto N.B."/>
            <person name="Colombo C."/>
            <person name="Costa F.F."/>
            <person name="Costa M.C."/>
            <person name="Costa-Neto C.M."/>
            <person name="Coutinho L.L."/>
            <person name="Cristofani M."/>
            <person name="Dias-Neto E."/>
            <person name="Docena C."/>
            <person name="El-Dorry H."/>
            <person name="Facincani A.P."/>
            <person name="Ferreira A.J."/>
            <person name="Ferreira V.C."/>
            <person name="Ferro J.A."/>
            <person name="Fraga J.S."/>
            <person name="Franca S.C."/>
            <person name="Franco M.C."/>
            <person name="Frohme M."/>
            <person name="Furlan L.R."/>
            <person name="Garnier M."/>
            <person name="Goldman G.H."/>
            <person name="Goldman M.H."/>
            <person name="Gomes S.L."/>
            <person name="Gruber A."/>
            <person name="Ho P.L."/>
            <person name="Hoheisel J.D."/>
            <person name="Junqueira M.L."/>
            <person name="Kemper E.L."/>
            <person name="Kitajima J.P."/>
            <person name="Krieger J.E."/>
            <person name="Kuramae E.E."/>
            <person name="Laigret F."/>
            <person name="Lambais M.R."/>
            <person name="Leite L.C."/>
            <person name="Lemos E.G."/>
            <person name="Lemos M.V."/>
            <person name="Lopes S.A."/>
            <person name="Lopes C.R."/>
            <person name="Machado J.A."/>
            <person name="Machado M.A."/>
            <person name="Madeira A.M."/>
            <person name="Madeira H.M."/>
            <person name="Marino C.L."/>
            <person name="Marques M.V."/>
            <person name="Martins E.A."/>
            <person name="Martins E.M."/>
            <person name="Matsukuma A.Y."/>
            <person name="Menck C.F."/>
            <person name="Miracca E.C."/>
            <person name="Miyaki C.Y."/>
            <person name="Monteriro-Vitorello C.B."/>
            <person name="Moon D.H."/>
            <person name="Nagai M.A."/>
            <person name="Nascimento A.L."/>
            <person name="Netto L.E."/>
            <person name="Nhani A.Jr."/>
            <person name="Nobrega F.G."/>
            <person name="Nunes L.R."/>
            <person name="Oliveira M.A."/>
            <person name="de Oliveira M.C."/>
            <person name="de Oliveira R.C."/>
            <person name="Palmieri D.A."/>
            <person name="Paris A."/>
            <person name="Peixoto B.R."/>
            <person name="Pereira G.A."/>
            <person name="Pereira H.A.Jr."/>
            <person name="Pesquero J.B."/>
            <person name="Quaggio R.B."/>
            <person name="Roberto P.G."/>
            <person name="Rodrigues V."/>
            <person name="de M Rosa A.J."/>
            <person name="de Rosa V.E.Jr."/>
            <person name="de Sa R.G."/>
            <person name="Santelli R.V."/>
            <person name="Sawasaki H.E."/>
            <person name="da Silva A.C."/>
            <person name="da Silva A.M."/>
            <person name="da Silva F.R."/>
            <person name="da Silva W.A.Jr."/>
            <person name="da Silveira J.F."/>
            <person name="Silvestri M.L."/>
            <person name="Siqueira W.J."/>
            <person name="de Souza A.A."/>
            <person name="de Souza A.P."/>
            <person name="Terenzi M.F."/>
            <person name="Truffi D."/>
            <person name="Tsai S.M."/>
            <person name="Tsuhako M.H."/>
            <person name="Vallada H."/>
            <person name="Van Sluys M.A."/>
            <person name="Verjovski-Almeida S."/>
            <person name="Vettore A.L."/>
            <person name="Zago M.A."/>
            <person name="Zatz M."/>
            <person name="Meidanis J."/>
            <person name="Setubal J.C."/>
        </authorList>
    </citation>
    <scope>NUCLEOTIDE SEQUENCE [LARGE SCALE GENOMIC DNA]</scope>
    <source>
        <strain evidence="14 15">9a5c</strain>
    </source>
</reference>
<dbReference type="GO" id="GO:0015627">
    <property type="term" value="C:type II protein secretion system complex"/>
    <property type="evidence" value="ECO:0007669"/>
    <property type="project" value="InterPro"/>
</dbReference>
<dbReference type="HOGENOM" id="CLU_091705_2_1_6"/>
<name>Q9PD60_XYLFA</name>
<dbReference type="PRINTS" id="PR00813">
    <property type="entry name" value="BCTERIALGSPG"/>
</dbReference>
<dbReference type="PROSITE" id="PS00409">
    <property type="entry name" value="PROKAR_NTER_METHYL"/>
    <property type="match status" value="1"/>
</dbReference>
<comment type="similarity">
    <text evidence="2">Belongs to the GSP G family.</text>
</comment>
<dbReference type="Proteomes" id="UP000000812">
    <property type="component" value="Chromosome"/>
</dbReference>
<keyword evidence="6" id="KW-0997">Cell inner membrane</keyword>
<evidence type="ECO:0000256" key="4">
    <source>
        <dbReference type="ARBA" id="ARBA00022475"/>
    </source>
</evidence>